<sequence length="377" mass="43068">MTRKKIQLAWIANENARTISLKKRRLGLVKKVSQLSILCDVKACLIVFSPEEAEPLVWPSVEAVRDLLDDFFALPDIVQKKKEMSLESFLIEKTTKVHEQLMKSRKKNKEYVVDQLMVQLHRGQRFADFNMSEIYELLSFSKDKIMLYRNRLNFMQHPPLPDPPMHLFEAQSEELIITTNDAFMVRDGQADERGRMTDEAARENQNHYFMDRWVFSSFEPPNPQIHQTLGLEMGSYNEDPNPRSYLPNQGSYLPYQRSNSNGNPDLEMEPVGPPVMTFGALLGSVSQPLQHHQDMNNNPTMDTDPPRQSSFNFLSREFGVKEEEINNNNGSSQVHSTSIAMTTNDGLGQEPPPNGAATEEGNVDATSFDVNMVWPEN</sequence>
<evidence type="ECO:0000259" key="7">
    <source>
        <dbReference type="PROSITE" id="PS50066"/>
    </source>
</evidence>
<feature type="domain" description="MADS-box" evidence="7">
    <location>
        <begin position="1"/>
        <end position="49"/>
    </location>
</feature>
<dbReference type="CDD" id="cd00266">
    <property type="entry name" value="MADS_SRF_like"/>
    <property type="match status" value="1"/>
</dbReference>
<protein>
    <recommendedName>
        <fullName evidence="7">MADS-box domain-containing protein</fullName>
    </recommendedName>
</protein>
<keyword evidence="5" id="KW-0539">Nucleus</keyword>
<dbReference type="GO" id="GO:0046983">
    <property type="term" value="F:protein dimerization activity"/>
    <property type="evidence" value="ECO:0007669"/>
    <property type="project" value="InterPro"/>
</dbReference>
<evidence type="ECO:0000256" key="2">
    <source>
        <dbReference type="ARBA" id="ARBA00023015"/>
    </source>
</evidence>
<dbReference type="PANTHER" id="PTHR11945:SF629">
    <property type="entry name" value="OS02G0164450 PROTEIN"/>
    <property type="match status" value="1"/>
</dbReference>
<evidence type="ECO:0000313" key="9">
    <source>
        <dbReference type="Proteomes" id="UP000029120"/>
    </source>
</evidence>
<evidence type="ECO:0000256" key="3">
    <source>
        <dbReference type="ARBA" id="ARBA00023125"/>
    </source>
</evidence>
<dbReference type="InterPro" id="IPR002100">
    <property type="entry name" value="TF_MADSbox"/>
</dbReference>
<organism evidence="8 9">
    <name type="scientific">Arabis alpina</name>
    <name type="common">Alpine rock-cress</name>
    <dbReference type="NCBI Taxonomy" id="50452"/>
    <lineage>
        <taxon>Eukaryota</taxon>
        <taxon>Viridiplantae</taxon>
        <taxon>Streptophyta</taxon>
        <taxon>Embryophyta</taxon>
        <taxon>Tracheophyta</taxon>
        <taxon>Spermatophyta</taxon>
        <taxon>Magnoliopsida</taxon>
        <taxon>eudicotyledons</taxon>
        <taxon>Gunneridae</taxon>
        <taxon>Pentapetalae</taxon>
        <taxon>rosids</taxon>
        <taxon>malvids</taxon>
        <taxon>Brassicales</taxon>
        <taxon>Brassicaceae</taxon>
        <taxon>Arabideae</taxon>
        <taxon>Arabis</taxon>
    </lineage>
</organism>
<dbReference type="eggNOG" id="KOG0014">
    <property type="taxonomic scope" value="Eukaryota"/>
</dbReference>
<evidence type="ECO:0000256" key="1">
    <source>
        <dbReference type="ARBA" id="ARBA00004123"/>
    </source>
</evidence>
<dbReference type="Gramene" id="KFK38546">
    <property type="protein sequence ID" value="KFK38546"/>
    <property type="gene ID" value="AALP_AA3G128000"/>
</dbReference>
<dbReference type="Pfam" id="PF00319">
    <property type="entry name" value="SRF-TF"/>
    <property type="match status" value="1"/>
</dbReference>
<dbReference type="OMA" id="WIENDKS"/>
<evidence type="ECO:0000313" key="8">
    <source>
        <dbReference type="EMBL" id="KFK38546.1"/>
    </source>
</evidence>
<dbReference type="EMBL" id="CM002871">
    <property type="protein sequence ID" value="KFK38546.1"/>
    <property type="molecule type" value="Genomic_DNA"/>
</dbReference>
<dbReference type="Gene3D" id="3.40.1810.10">
    <property type="entry name" value="Transcription factor, MADS-box"/>
    <property type="match status" value="1"/>
</dbReference>
<evidence type="ECO:0000256" key="6">
    <source>
        <dbReference type="SAM" id="MobiDB-lite"/>
    </source>
</evidence>
<keyword evidence="3" id="KW-0238">DNA-binding</keyword>
<dbReference type="AlphaFoldDB" id="A0A087H8U4"/>
<dbReference type="SMART" id="SM00432">
    <property type="entry name" value="MADS"/>
    <property type="match status" value="1"/>
</dbReference>
<comment type="subcellular location">
    <subcellularLocation>
        <location evidence="1">Nucleus</location>
    </subcellularLocation>
</comment>
<evidence type="ECO:0000256" key="5">
    <source>
        <dbReference type="ARBA" id="ARBA00023242"/>
    </source>
</evidence>
<reference evidence="9" key="1">
    <citation type="journal article" date="2015" name="Nat. Plants">
        <title>Genome expansion of Arabis alpina linked with retrotransposition and reduced symmetric DNA methylation.</title>
        <authorList>
            <person name="Willing E.M."/>
            <person name="Rawat V."/>
            <person name="Mandakova T."/>
            <person name="Maumus F."/>
            <person name="James G.V."/>
            <person name="Nordstroem K.J."/>
            <person name="Becker C."/>
            <person name="Warthmann N."/>
            <person name="Chica C."/>
            <person name="Szarzynska B."/>
            <person name="Zytnicki M."/>
            <person name="Albani M.C."/>
            <person name="Kiefer C."/>
            <person name="Bergonzi S."/>
            <person name="Castaings L."/>
            <person name="Mateos J.L."/>
            <person name="Berns M.C."/>
            <person name="Bujdoso N."/>
            <person name="Piofczyk T."/>
            <person name="de Lorenzo L."/>
            <person name="Barrero-Sicilia C."/>
            <person name="Mateos I."/>
            <person name="Piednoel M."/>
            <person name="Hagmann J."/>
            <person name="Chen-Min-Tao R."/>
            <person name="Iglesias-Fernandez R."/>
            <person name="Schuster S.C."/>
            <person name="Alonso-Blanco C."/>
            <person name="Roudier F."/>
            <person name="Carbonero P."/>
            <person name="Paz-Ares J."/>
            <person name="Davis S.J."/>
            <person name="Pecinka A."/>
            <person name="Quesneville H."/>
            <person name="Colot V."/>
            <person name="Lysak M.A."/>
            <person name="Weigel D."/>
            <person name="Coupland G."/>
            <person name="Schneeberger K."/>
        </authorList>
    </citation>
    <scope>NUCLEOTIDE SEQUENCE [LARGE SCALE GENOMIC DNA]</scope>
    <source>
        <strain evidence="9">cv. Pajares</strain>
    </source>
</reference>
<dbReference type="GO" id="GO:0045944">
    <property type="term" value="P:positive regulation of transcription by RNA polymerase II"/>
    <property type="evidence" value="ECO:0007669"/>
    <property type="project" value="InterPro"/>
</dbReference>
<keyword evidence="4" id="KW-0804">Transcription</keyword>
<feature type="region of interest" description="Disordered" evidence="6">
    <location>
        <begin position="344"/>
        <end position="365"/>
    </location>
</feature>
<name>A0A087H8U4_ARAAL</name>
<dbReference type="Proteomes" id="UP000029120">
    <property type="component" value="Chromosome 3"/>
</dbReference>
<accession>A0A087H8U4</accession>
<evidence type="ECO:0000256" key="4">
    <source>
        <dbReference type="ARBA" id="ARBA00023163"/>
    </source>
</evidence>
<proteinExistence type="predicted"/>
<dbReference type="SUPFAM" id="SSF55455">
    <property type="entry name" value="SRF-like"/>
    <property type="match status" value="1"/>
</dbReference>
<dbReference type="PRINTS" id="PR00404">
    <property type="entry name" value="MADSDOMAIN"/>
</dbReference>
<dbReference type="PANTHER" id="PTHR11945">
    <property type="entry name" value="MADS BOX PROTEIN"/>
    <property type="match status" value="1"/>
</dbReference>
<keyword evidence="9" id="KW-1185">Reference proteome</keyword>
<dbReference type="InterPro" id="IPR033897">
    <property type="entry name" value="SRF-like_MADS-box"/>
</dbReference>
<gene>
    <name evidence="8" type="ordered locus">AALP_Aa3g128000</name>
</gene>
<keyword evidence="2" id="KW-0805">Transcription regulation</keyword>
<dbReference type="GO" id="GO:0005634">
    <property type="term" value="C:nucleus"/>
    <property type="evidence" value="ECO:0007669"/>
    <property type="project" value="UniProtKB-SubCell"/>
</dbReference>
<dbReference type="PROSITE" id="PS50066">
    <property type="entry name" value="MADS_BOX_2"/>
    <property type="match status" value="1"/>
</dbReference>
<dbReference type="InterPro" id="IPR036879">
    <property type="entry name" value="TF_MADSbox_sf"/>
</dbReference>
<dbReference type="GO" id="GO:0000978">
    <property type="term" value="F:RNA polymerase II cis-regulatory region sequence-specific DNA binding"/>
    <property type="evidence" value="ECO:0007669"/>
    <property type="project" value="TreeGrafter"/>
</dbReference>
<dbReference type="GO" id="GO:0000981">
    <property type="term" value="F:DNA-binding transcription factor activity, RNA polymerase II-specific"/>
    <property type="evidence" value="ECO:0007669"/>
    <property type="project" value="InterPro"/>
</dbReference>
<dbReference type="OrthoDB" id="1112379at2759"/>